<dbReference type="InterPro" id="IPR000415">
    <property type="entry name" value="Nitroreductase-like"/>
</dbReference>
<name>A0A2T4Q413_STAWA</name>
<dbReference type="GO" id="GO:0046857">
    <property type="term" value="F:oxidoreductase activity, acting on other nitrogenous compounds as donors, with NAD or NADP as acceptor"/>
    <property type="evidence" value="ECO:0007669"/>
    <property type="project" value="TreeGrafter"/>
</dbReference>
<proteinExistence type="inferred from homology"/>
<evidence type="ECO:0000256" key="1">
    <source>
        <dbReference type="ARBA" id="ARBA00001917"/>
    </source>
</evidence>
<dbReference type="Gene3D" id="3.40.109.10">
    <property type="entry name" value="NADH Oxidase"/>
    <property type="match status" value="1"/>
</dbReference>
<dbReference type="PANTHER" id="PTHR23026">
    <property type="entry name" value="NADPH NITROREDUCTASE"/>
    <property type="match status" value="1"/>
</dbReference>
<keyword evidence="5" id="KW-0521">NADP</keyword>
<comment type="caution">
    <text evidence="9">The sequence shown here is derived from an EMBL/GenBank/DDBJ whole genome shotgun (WGS) entry which is preliminary data.</text>
</comment>
<organism evidence="9 10">
    <name type="scientific">Staphylococcus warneri</name>
    <dbReference type="NCBI Taxonomy" id="1292"/>
    <lineage>
        <taxon>Bacteria</taxon>
        <taxon>Bacillati</taxon>
        <taxon>Bacillota</taxon>
        <taxon>Bacilli</taxon>
        <taxon>Bacillales</taxon>
        <taxon>Staphylococcaceae</taxon>
        <taxon>Staphylococcus</taxon>
    </lineage>
</organism>
<keyword evidence="6" id="KW-0560">Oxidoreductase</keyword>
<dbReference type="PANTHER" id="PTHR23026:SF125">
    <property type="entry name" value="OXYGEN-INSENSITIVE NAD(P)H NITROREDUCTASE"/>
    <property type="match status" value="1"/>
</dbReference>
<evidence type="ECO:0000256" key="2">
    <source>
        <dbReference type="ARBA" id="ARBA00007118"/>
    </source>
</evidence>
<dbReference type="InterPro" id="IPR029479">
    <property type="entry name" value="Nitroreductase"/>
</dbReference>
<evidence type="ECO:0000256" key="4">
    <source>
        <dbReference type="ARBA" id="ARBA00022643"/>
    </source>
</evidence>
<dbReference type="InterPro" id="IPR050627">
    <property type="entry name" value="Nitroreductase/BluB"/>
</dbReference>
<dbReference type="GO" id="GO:0046256">
    <property type="term" value="P:2,4,6-trinitrotoluene catabolic process"/>
    <property type="evidence" value="ECO:0007669"/>
    <property type="project" value="TreeGrafter"/>
</dbReference>
<feature type="domain" description="Nitroreductase" evidence="8">
    <location>
        <begin position="15"/>
        <end position="178"/>
    </location>
</feature>
<dbReference type="GO" id="GO:0005829">
    <property type="term" value="C:cytosol"/>
    <property type="evidence" value="ECO:0007669"/>
    <property type="project" value="TreeGrafter"/>
</dbReference>
<keyword evidence="4" id="KW-0288">FMN</keyword>
<evidence type="ECO:0000259" key="8">
    <source>
        <dbReference type="Pfam" id="PF00881"/>
    </source>
</evidence>
<keyword evidence="7" id="KW-0520">NAD</keyword>
<comment type="cofactor">
    <cofactor evidence="1">
        <name>FMN</name>
        <dbReference type="ChEBI" id="CHEBI:58210"/>
    </cofactor>
</comment>
<reference evidence="9 10" key="1">
    <citation type="journal article" date="2016" name="Front. Microbiol.">
        <title>Comprehensive Phylogenetic Analysis of Bovine Non-aureus Staphylococci Species Based on Whole-Genome Sequencing.</title>
        <authorList>
            <person name="Naushad S."/>
            <person name="Barkema H.W."/>
            <person name="Luby C."/>
            <person name="Condas L.A."/>
            <person name="Nobrega D.B."/>
            <person name="Carson D.A."/>
            <person name="De Buck J."/>
        </authorList>
    </citation>
    <scope>NUCLEOTIDE SEQUENCE [LARGE SCALE GENOMIC DNA]</scope>
    <source>
        <strain evidence="9 10">SNUC 2993</strain>
    </source>
</reference>
<evidence type="ECO:0000256" key="3">
    <source>
        <dbReference type="ARBA" id="ARBA00022630"/>
    </source>
</evidence>
<dbReference type="Proteomes" id="UP000240717">
    <property type="component" value="Unassembled WGS sequence"/>
</dbReference>
<dbReference type="EMBL" id="PZEV01000001">
    <property type="protein sequence ID" value="PTI52738.1"/>
    <property type="molecule type" value="Genomic_DNA"/>
</dbReference>
<dbReference type="AlphaFoldDB" id="A0A2T4Q413"/>
<evidence type="ECO:0000313" key="9">
    <source>
        <dbReference type="EMBL" id="PTI52738.1"/>
    </source>
</evidence>
<dbReference type="Pfam" id="PF00881">
    <property type="entry name" value="Nitroreductase"/>
    <property type="match status" value="1"/>
</dbReference>
<sequence length="220" mass="24911">MNDMNQTIIDAFHFRHATKQFDASKTISNEDFETILEAGRLSPSSLGLEPWKFVVVQSKTLRDKLKPHSWGAQKQLDSASHFMLIFARKNVTSQSPYVQNLVKDVKGYEESTIPAVYQKYDDFQTEFHINDNERTLYDWACKQTYIALGNMMTSAALLGIDSCPIEGFDVDTVTQILSDEGILDTENFGISVMAAFGYRAGEPPHGKVRQTQDDVVEWIN</sequence>
<dbReference type="SUPFAM" id="SSF55469">
    <property type="entry name" value="FMN-dependent nitroreductase-like"/>
    <property type="match status" value="1"/>
</dbReference>
<evidence type="ECO:0000256" key="5">
    <source>
        <dbReference type="ARBA" id="ARBA00022857"/>
    </source>
</evidence>
<comment type="similarity">
    <text evidence="2">Belongs to the nitroreductase family.</text>
</comment>
<evidence type="ECO:0000256" key="6">
    <source>
        <dbReference type="ARBA" id="ARBA00023002"/>
    </source>
</evidence>
<dbReference type="STRING" id="1194526.A284_01885"/>
<dbReference type="RefSeq" id="WP_107532283.1">
    <property type="nucleotide sequence ID" value="NZ_PZEV01000001.1"/>
</dbReference>
<evidence type="ECO:0000256" key="7">
    <source>
        <dbReference type="ARBA" id="ARBA00023027"/>
    </source>
</evidence>
<protein>
    <submittedName>
        <fullName evidence="9">NAD(P)H-dependent oxidoreductase</fullName>
    </submittedName>
</protein>
<gene>
    <name evidence="9" type="ORF">BU085_00530</name>
</gene>
<evidence type="ECO:0000313" key="10">
    <source>
        <dbReference type="Proteomes" id="UP000240717"/>
    </source>
</evidence>
<dbReference type="InterPro" id="IPR033878">
    <property type="entry name" value="NfsB-like"/>
</dbReference>
<keyword evidence="3" id="KW-0285">Flavoprotein</keyword>
<accession>A0A2T4Q413</accession>
<dbReference type="CDD" id="cd02149">
    <property type="entry name" value="NfsB-like"/>
    <property type="match status" value="1"/>
</dbReference>